<feature type="compositionally biased region" description="Basic residues" evidence="1">
    <location>
        <begin position="56"/>
        <end position="75"/>
    </location>
</feature>
<dbReference type="AlphaFoldDB" id="A0AAE0FLY0"/>
<evidence type="ECO:0000256" key="1">
    <source>
        <dbReference type="SAM" id="MobiDB-lite"/>
    </source>
</evidence>
<sequence>MSQPGNGAFGAVEACGQPTSGDSSIIRGLEEPVWKVEEEERCVWFPAAEEQGSPARHSKSSKGHPKKILPKKQNKAARTLPPHSSSLSNSPHSAQSSAKVVHAHTKHKKKSLKAILKLLSASPKVQTVCSRWWKLHGCQDAMGVKEFTSSYVSVLLPLIGDQHDVEELEQFAIEDWEQFLQQTPEHVVYSDSGRELAYSGFFLFFCHELFTLALAVLGAEADDSSVSDFIELTVLQGRALSGSSLQLEFSEDGPEQPAALPEAEQNSCASAESTESELVVRRGSAAHLPAFAGGGTAQETATPGALAASNGECRIEWANEGAQPADEGGADEAQGDTGFVEAPQARGSSEVAAAPRKSSLRTERASVVATATSVEQAEPPVQAEMPNFKEAAKVKWNLDNLSHQVRVVHKFRKELEESDSEPLLHGEGRAPRDDPSPEPPEPSSEFTIFSKLLTTEGALPMFTPDDAKKYNVDQKEASFVDPRMRRKRVASAMYEALFSQERFLRFQRSSAEEIKAQASLPAPASVHHGAATSWNSRVCLR</sequence>
<feature type="region of interest" description="Disordered" evidence="1">
    <location>
        <begin position="247"/>
        <end position="275"/>
    </location>
</feature>
<evidence type="ECO:0000313" key="3">
    <source>
        <dbReference type="Proteomes" id="UP001190700"/>
    </source>
</evidence>
<feature type="region of interest" description="Disordered" evidence="1">
    <location>
        <begin position="1"/>
        <end position="26"/>
    </location>
</feature>
<feature type="region of interest" description="Disordered" evidence="1">
    <location>
        <begin position="47"/>
        <end position="103"/>
    </location>
</feature>
<name>A0AAE0FLY0_9CHLO</name>
<feature type="region of interest" description="Disordered" evidence="1">
    <location>
        <begin position="321"/>
        <end position="364"/>
    </location>
</feature>
<organism evidence="2 3">
    <name type="scientific">Cymbomonas tetramitiformis</name>
    <dbReference type="NCBI Taxonomy" id="36881"/>
    <lineage>
        <taxon>Eukaryota</taxon>
        <taxon>Viridiplantae</taxon>
        <taxon>Chlorophyta</taxon>
        <taxon>Pyramimonadophyceae</taxon>
        <taxon>Pyramimonadales</taxon>
        <taxon>Pyramimonadaceae</taxon>
        <taxon>Cymbomonas</taxon>
    </lineage>
</organism>
<feature type="compositionally biased region" description="Basic and acidic residues" evidence="1">
    <location>
        <begin position="422"/>
        <end position="435"/>
    </location>
</feature>
<evidence type="ECO:0000313" key="2">
    <source>
        <dbReference type="EMBL" id="KAK3261396.1"/>
    </source>
</evidence>
<feature type="compositionally biased region" description="Polar residues" evidence="1">
    <location>
        <begin position="264"/>
        <end position="273"/>
    </location>
</feature>
<comment type="caution">
    <text evidence="2">The sequence shown here is derived from an EMBL/GenBank/DDBJ whole genome shotgun (WGS) entry which is preliminary data.</text>
</comment>
<dbReference type="Proteomes" id="UP001190700">
    <property type="component" value="Unassembled WGS sequence"/>
</dbReference>
<gene>
    <name evidence="2" type="ORF">CYMTET_29693</name>
</gene>
<feature type="region of interest" description="Disordered" evidence="1">
    <location>
        <begin position="415"/>
        <end position="444"/>
    </location>
</feature>
<reference evidence="2 3" key="1">
    <citation type="journal article" date="2015" name="Genome Biol. Evol.">
        <title>Comparative Genomics of a Bacterivorous Green Alga Reveals Evolutionary Causalities and Consequences of Phago-Mixotrophic Mode of Nutrition.</title>
        <authorList>
            <person name="Burns J.A."/>
            <person name="Paasch A."/>
            <person name="Narechania A."/>
            <person name="Kim E."/>
        </authorList>
    </citation>
    <scope>NUCLEOTIDE SEQUENCE [LARGE SCALE GENOMIC DNA]</scope>
    <source>
        <strain evidence="2 3">PLY_AMNH</strain>
    </source>
</reference>
<proteinExistence type="predicted"/>
<accession>A0AAE0FLY0</accession>
<keyword evidence="3" id="KW-1185">Reference proteome</keyword>
<dbReference type="EMBL" id="LGRX02016930">
    <property type="protein sequence ID" value="KAK3261396.1"/>
    <property type="molecule type" value="Genomic_DNA"/>
</dbReference>
<protein>
    <submittedName>
        <fullName evidence="2">Uncharacterized protein</fullName>
    </submittedName>
</protein>
<feature type="compositionally biased region" description="Low complexity" evidence="1">
    <location>
        <begin position="80"/>
        <end position="100"/>
    </location>
</feature>